<dbReference type="PANTHER" id="PTHR21096:SF0">
    <property type="entry name" value="PROTEIN FAM136A"/>
    <property type="match status" value="1"/>
</dbReference>
<proteinExistence type="inferred from homology"/>
<dbReference type="GO" id="GO:0005737">
    <property type="term" value="C:cytoplasm"/>
    <property type="evidence" value="ECO:0007669"/>
    <property type="project" value="TreeGrafter"/>
</dbReference>
<protein>
    <submittedName>
        <fullName evidence="2">Protein FAM136A</fullName>
    </submittedName>
</protein>
<evidence type="ECO:0000256" key="1">
    <source>
        <dbReference type="ARBA" id="ARBA00009952"/>
    </source>
</evidence>
<evidence type="ECO:0000313" key="2">
    <source>
        <dbReference type="WBParaSite" id="MCU_005455-RA"/>
    </source>
</evidence>
<dbReference type="InterPro" id="IPR008560">
    <property type="entry name" value="DUF842_euk"/>
</dbReference>
<dbReference type="AlphaFoldDB" id="A0A5K3F4T2"/>
<reference evidence="2" key="1">
    <citation type="submission" date="2019-11" db="UniProtKB">
        <authorList>
            <consortium name="WormBaseParasite"/>
        </authorList>
    </citation>
    <scope>IDENTIFICATION</scope>
</reference>
<sequence>MDPTLIENEARKIQQKYTDAISKSIKDLDLRFLRKMQSVYFDCGKKCCDHEDWDTEQVQSCIERCEKPVGAAQNLVQNELSQLQNRLQTCIRECSHRAYDKFKGDEQITDSQRMLVQKESLACSTQCVDEQLLSAIPATMGRISTQLEKLRKEQFDN</sequence>
<comment type="similarity">
    <text evidence="1">Belongs to the FAM136 family.</text>
</comment>
<dbReference type="WBParaSite" id="MCU_005455-RA">
    <property type="protein sequence ID" value="MCU_005455-RA"/>
    <property type="gene ID" value="MCU_005455"/>
</dbReference>
<dbReference type="Pfam" id="PF05811">
    <property type="entry name" value="DUF842"/>
    <property type="match status" value="1"/>
</dbReference>
<dbReference type="PANTHER" id="PTHR21096">
    <property type="entry name" value="PROTEIN FAM136A"/>
    <property type="match status" value="1"/>
</dbReference>
<organism evidence="2">
    <name type="scientific">Mesocestoides corti</name>
    <name type="common">Flatworm</name>
    <dbReference type="NCBI Taxonomy" id="53468"/>
    <lineage>
        <taxon>Eukaryota</taxon>
        <taxon>Metazoa</taxon>
        <taxon>Spiralia</taxon>
        <taxon>Lophotrochozoa</taxon>
        <taxon>Platyhelminthes</taxon>
        <taxon>Cestoda</taxon>
        <taxon>Eucestoda</taxon>
        <taxon>Cyclophyllidea</taxon>
        <taxon>Mesocestoididae</taxon>
        <taxon>Mesocestoides</taxon>
    </lineage>
</organism>
<accession>A0A5K3F4T2</accession>
<name>A0A5K3F4T2_MESCO</name>